<evidence type="ECO:0000313" key="2">
    <source>
        <dbReference type="Proteomes" id="UP000000663"/>
    </source>
</evidence>
<dbReference type="EMBL" id="AM114193">
    <property type="protein sequence ID" value="CAJ36515.1"/>
    <property type="molecule type" value="Genomic_DNA"/>
</dbReference>
<sequence length="69" mass="7725">MVDRKKKKLEVLVVEKYLSCRCVHDYLTAALQTVALAGHVDEPGQVLDTGAALFVYDQLQMFARIGTAW</sequence>
<evidence type="ECO:0000313" key="1">
    <source>
        <dbReference type="EMBL" id="CAJ36515.1"/>
    </source>
</evidence>
<protein>
    <submittedName>
        <fullName evidence="1">Uncharacterized protein</fullName>
    </submittedName>
</protein>
<keyword evidence="2" id="KW-1185">Reference proteome</keyword>
<name>Q0W528_METAR</name>
<dbReference type="KEGG" id="rci:RCIX1211"/>
<accession>Q0W528</accession>
<gene>
    <name evidence="1" type="ORF">RCIX1211</name>
</gene>
<dbReference type="AlphaFoldDB" id="Q0W528"/>
<organism evidence="1 2">
    <name type="scientific">Methanocella arvoryzae (strain DSM 22066 / NBRC 105507 / MRE50)</name>
    <dbReference type="NCBI Taxonomy" id="351160"/>
    <lineage>
        <taxon>Archaea</taxon>
        <taxon>Methanobacteriati</taxon>
        <taxon>Methanobacteriota</taxon>
        <taxon>Stenosarchaea group</taxon>
        <taxon>Methanomicrobia</taxon>
        <taxon>Methanocellales</taxon>
        <taxon>Methanocellaceae</taxon>
        <taxon>Methanocella</taxon>
    </lineage>
</organism>
<reference evidence="1 2" key="1">
    <citation type="journal article" date="2006" name="Science">
        <title>Genome of rice cluster I archaea -- the key methane producers in the rice rhizosphere.</title>
        <authorList>
            <person name="Erkel C."/>
            <person name="Kube M."/>
            <person name="Reinhardt R."/>
            <person name="Liesack W."/>
        </authorList>
    </citation>
    <scope>NUCLEOTIDE SEQUENCE [LARGE SCALE GENOMIC DNA]</scope>
    <source>
        <strain evidence="2">DSM 22066 / NBRC 105507 / MRE50</strain>
    </source>
</reference>
<proteinExistence type="predicted"/>
<dbReference type="Proteomes" id="UP000000663">
    <property type="component" value="Chromosome"/>
</dbReference>